<feature type="signal peptide" evidence="2">
    <location>
        <begin position="1"/>
        <end position="27"/>
    </location>
</feature>
<accession>A0A2N9M0B6</accession>
<dbReference type="AlphaFoldDB" id="A0A2N9M0B6"/>
<organism evidence="4 5">
    <name type="scientific">Candidatus Sulfuritelmatomonas gaucii</name>
    <dbReference type="NCBI Taxonomy" id="2043161"/>
    <lineage>
        <taxon>Bacteria</taxon>
        <taxon>Pseudomonadati</taxon>
        <taxon>Acidobacteriota</taxon>
        <taxon>Terriglobia</taxon>
        <taxon>Terriglobales</taxon>
        <taxon>Acidobacteriaceae</taxon>
        <taxon>Candidatus Sulfuritelmatomonas</taxon>
    </lineage>
</organism>
<feature type="compositionally biased region" description="Gly residues" evidence="1">
    <location>
        <begin position="112"/>
        <end position="136"/>
    </location>
</feature>
<dbReference type="Pfam" id="PF18914">
    <property type="entry name" value="DUF5666"/>
    <property type="match status" value="1"/>
</dbReference>
<dbReference type="Proteomes" id="UP000239735">
    <property type="component" value="Unassembled WGS sequence"/>
</dbReference>
<reference evidence="5" key="1">
    <citation type="submission" date="2018-02" db="EMBL/GenBank/DDBJ databases">
        <authorList>
            <person name="Hausmann B."/>
        </authorList>
    </citation>
    <scope>NUCLEOTIDE SEQUENCE [LARGE SCALE GENOMIC DNA]</scope>
    <source>
        <strain evidence="5">Peat soil MAG SbA5</strain>
    </source>
</reference>
<feature type="domain" description="DUF5666" evidence="3">
    <location>
        <begin position="196"/>
        <end position="262"/>
    </location>
</feature>
<evidence type="ECO:0000259" key="3">
    <source>
        <dbReference type="Pfam" id="PF18914"/>
    </source>
</evidence>
<feature type="region of interest" description="Disordered" evidence="1">
    <location>
        <begin position="107"/>
        <end position="143"/>
    </location>
</feature>
<proteinExistence type="predicted"/>
<evidence type="ECO:0000256" key="2">
    <source>
        <dbReference type="SAM" id="SignalP"/>
    </source>
</evidence>
<feature type="chain" id="PRO_5014938617" description="DUF5666 domain-containing protein" evidence="2">
    <location>
        <begin position="28"/>
        <end position="282"/>
    </location>
</feature>
<dbReference type="EMBL" id="OKRB01000130">
    <property type="protein sequence ID" value="SPE28883.1"/>
    <property type="molecule type" value="Genomic_DNA"/>
</dbReference>
<evidence type="ECO:0000313" key="5">
    <source>
        <dbReference type="Proteomes" id="UP000239735"/>
    </source>
</evidence>
<dbReference type="InterPro" id="IPR043724">
    <property type="entry name" value="DUF5666"/>
</dbReference>
<protein>
    <recommendedName>
        <fullName evidence="3">DUF5666 domain-containing protein</fullName>
    </recommendedName>
</protein>
<evidence type="ECO:0000313" key="4">
    <source>
        <dbReference type="EMBL" id="SPE28883.1"/>
    </source>
</evidence>
<sequence>MPLELAMKSRLFLAIVVAAVFTSAACAQDAGSTAPAGQISGQENGGGYGQHGGRRGFGGMSGTGMGMMGRGVMGNVTEVAADHYTIKTETGDVYTIHFSANTRIVKQPAGMRGPGGSGGGEAGGGAGGGAGRGSYGGNPPEEIKASDIKVGDAIGAAGEIDATAKSVGAVRIMLLDPETAKRVQEMQANFGKTWLQGKVTAIDGAMITLTGALDNAQHVAVADENTTFRKRREPVTLADIQVGDTVRIEGAVKDGVFSATSVSVGGMMGGERPNGPGIAPPQ</sequence>
<feature type="region of interest" description="Disordered" evidence="1">
    <location>
        <begin position="32"/>
        <end position="61"/>
    </location>
</feature>
<keyword evidence="2" id="KW-0732">Signal</keyword>
<evidence type="ECO:0000256" key="1">
    <source>
        <dbReference type="SAM" id="MobiDB-lite"/>
    </source>
</evidence>
<name>A0A2N9M0B6_9BACT</name>
<feature type="compositionally biased region" description="Gly residues" evidence="1">
    <location>
        <begin position="43"/>
        <end position="61"/>
    </location>
</feature>
<gene>
    <name evidence="4" type="ORF">SBA5_70033</name>
</gene>